<dbReference type="EMBL" id="KF900319">
    <property type="protein sequence ID" value="AIE90808.1"/>
    <property type="molecule type" value="Genomic_DNA"/>
</dbReference>
<evidence type="ECO:0000313" key="5">
    <source>
        <dbReference type="EMBL" id="AIE90808.1"/>
    </source>
</evidence>
<dbReference type="InterPro" id="IPR024706">
    <property type="entry name" value="Peroxiredoxin_AhpC-typ"/>
</dbReference>
<dbReference type="PIRSF" id="PIRSF000239">
    <property type="entry name" value="AHPC"/>
    <property type="match status" value="1"/>
</dbReference>
<evidence type="ECO:0000259" key="4">
    <source>
        <dbReference type="PROSITE" id="PS51352"/>
    </source>
</evidence>
<dbReference type="PANTHER" id="PTHR43110:SF1">
    <property type="entry name" value="THIOL PEROXIDASE"/>
    <property type="match status" value="1"/>
</dbReference>
<keyword evidence="2" id="KW-0676">Redox-active center</keyword>
<dbReference type="InterPro" id="IPR050455">
    <property type="entry name" value="Tpx_Peroxidase_subfamily"/>
</dbReference>
<dbReference type="AlphaFoldDB" id="A0A075FI72"/>
<sequence length="154" mass="16148">MASVGEMAPDFTLTAQDKSSVTLSEMRGDRVVLAFFPAAFTGVCTKEMCTFSEGMAVLGSGGVSVLGISVDSPFSNSAFAEANDISFPLLSDVHRETVNSYGVALADFVIPGYTVAQRSVFVVEADGSIGYAWVAENPGQEPDYEAVMAHCASP</sequence>
<name>A0A075FI72_9EURY</name>
<protein>
    <submittedName>
        <fullName evidence="5">Peroxiredoxin</fullName>
    </submittedName>
</protein>
<dbReference type="PANTHER" id="PTHR43110">
    <property type="entry name" value="THIOL PEROXIDASE"/>
    <property type="match status" value="1"/>
</dbReference>
<keyword evidence="1" id="KW-0560">Oxidoreductase</keyword>
<organism evidence="5">
    <name type="scientific">uncultured marine group II/III euryarchaeote AD1000_07_D12</name>
    <dbReference type="NCBI Taxonomy" id="1457708"/>
    <lineage>
        <taxon>Archaea</taxon>
        <taxon>Methanobacteriati</taxon>
        <taxon>Methanobacteriota</taxon>
        <taxon>environmental samples</taxon>
    </lineage>
</organism>
<feature type="active site" description="Cysteine sulfenic acid (-SOH) intermediate; for peroxidase activity" evidence="3">
    <location>
        <position position="44"/>
    </location>
</feature>
<feature type="domain" description="Thioredoxin" evidence="4">
    <location>
        <begin position="2"/>
        <end position="154"/>
    </location>
</feature>
<reference evidence="5" key="1">
    <citation type="journal article" date="2014" name="Genome Biol. Evol.">
        <title>Pangenome evidence for extensive interdomain horizontal transfer affecting lineage core and shell genes in uncultured planktonic thaumarchaeota and euryarchaeota.</title>
        <authorList>
            <person name="Deschamps P."/>
            <person name="Zivanovic Y."/>
            <person name="Moreira D."/>
            <person name="Rodriguez-Valera F."/>
            <person name="Lopez-Garcia P."/>
        </authorList>
    </citation>
    <scope>NUCLEOTIDE SEQUENCE</scope>
</reference>
<dbReference type="GO" id="GO:0016491">
    <property type="term" value="F:oxidoreductase activity"/>
    <property type="evidence" value="ECO:0007669"/>
    <property type="project" value="UniProtKB-KW"/>
</dbReference>
<dbReference type="PROSITE" id="PS51352">
    <property type="entry name" value="THIOREDOXIN_2"/>
    <property type="match status" value="1"/>
</dbReference>
<proteinExistence type="predicted"/>
<evidence type="ECO:0000256" key="1">
    <source>
        <dbReference type="ARBA" id="ARBA00023002"/>
    </source>
</evidence>
<accession>A0A075FI72</accession>
<dbReference type="GO" id="GO:0016209">
    <property type="term" value="F:antioxidant activity"/>
    <property type="evidence" value="ECO:0007669"/>
    <property type="project" value="InterPro"/>
</dbReference>
<dbReference type="InterPro" id="IPR036249">
    <property type="entry name" value="Thioredoxin-like_sf"/>
</dbReference>
<dbReference type="Gene3D" id="3.40.30.10">
    <property type="entry name" value="Glutaredoxin"/>
    <property type="match status" value="1"/>
</dbReference>
<evidence type="ECO:0000256" key="2">
    <source>
        <dbReference type="ARBA" id="ARBA00023284"/>
    </source>
</evidence>
<dbReference type="InterPro" id="IPR000866">
    <property type="entry name" value="AhpC/TSA"/>
</dbReference>
<dbReference type="Pfam" id="PF00578">
    <property type="entry name" value="AhpC-TSA"/>
    <property type="match status" value="1"/>
</dbReference>
<evidence type="ECO:0000256" key="3">
    <source>
        <dbReference type="PIRSR" id="PIRSR000239-1"/>
    </source>
</evidence>
<dbReference type="SUPFAM" id="SSF52833">
    <property type="entry name" value="Thioredoxin-like"/>
    <property type="match status" value="1"/>
</dbReference>
<dbReference type="InterPro" id="IPR013766">
    <property type="entry name" value="Thioredoxin_domain"/>
</dbReference>